<keyword evidence="8" id="KW-1185">Reference proteome</keyword>
<evidence type="ECO:0000313" key="8">
    <source>
        <dbReference type="Proteomes" id="UP000186922"/>
    </source>
</evidence>
<dbReference type="Proteomes" id="UP000186922">
    <property type="component" value="Unassembled WGS sequence"/>
</dbReference>
<dbReference type="Gene3D" id="3.40.50.2300">
    <property type="match status" value="1"/>
</dbReference>
<evidence type="ECO:0000313" key="7">
    <source>
        <dbReference type="EMBL" id="GAU92504.1"/>
    </source>
</evidence>
<dbReference type="InterPro" id="IPR001828">
    <property type="entry name" value="ANF_lig-bd_rcpt"/>
</dbReference>
<evidence type="ECO:0000259" key="6">
    <source>
        <dbReference type="Pfam" id="PF01094"/>
    </source>
</evidence>
<comment type="subcellular location">
    <subcellularLocation>
        <location evidence="1">Membrane</location>
    </subcellularLocation>
</comment>
<sequence length="375" mass="42059">MCVELSLRIMSILVPANLIEIICVLTWLLCTQILVSPMRLNIITAYTGQNPVYGYVSTGPGAIAGLEKAAVMYPEVFRKYTLYTVYSHGGIISCADAAIQMGFLAGNITDILERNTGFTIIYTPGCSLETMALGDFAREWNLPLLSNVAGDSRISNKQRFPTVLTGAGPDHTSMNMALLDLLDLLYWRTVTLLCDSVSQYPGPNTFFITSCANLRAQQTLRRAKLYLHNIDFDSKFVQDFGPFLSQAKGQSRIIILITHPKIIHKIMMTAHRLRLTDGDYVFLGATTGSAIPAKLSLTWPWEFNEDKNETALEAFRHLIMYNNVDPDWKKIPNWLEEIPAAARAHFSTNFSEDQKVGNILLPFIPVRRLKFPPLF</sequence>
<dbReference type="OrthoDB" id="10619047at2759"/>
<dbReference type="EMBL" id="BDGG01000002">
    <property type="protein sequence ID" value="GAU92504.1"/>
    <property type="molecule type" value="Genomic_DNA"/>
</dbReference>
<comment type="caution">
    <text evidence="7">The sequence shown here is derived from an EMBL/GenBank/DDBJ whole genome shotgun (WGS) entry which is preliminary data.</text>
</comment>
<dbReference type="SUPFAM" id="SSF53822">
    <property type="entry name" value="Periplasmic binding protein-like I"/>
    <property type="match status" value="1"/>
</dbReference>
<proteinExistence type="predicted"/>
<gene>
    <name evidence="7" type="primary">RvY_04580</name>
    <name evidence="7" type="synonym">RvY_04580.2</name>
    <name evidence="7" type="ORF">RvY_04580-2</name>
</gene>
<organism evidence="7 8">
    <name type="scientific">Ramazzottius varieornatus</name>
    <name type="common">Water bear</name>
    <name type="synonym">Tardigrade</name>
    <dbReference type="NCBI Taxonomy" id="947166"/>
    <lineage>
        <taxon>Eukaryota</taxon>
        <taxon>Metazoa</taxon>
        <taxon>Ecdysozoa</taxon>
        <taxon>Tardigrada</taxon>
        <taxon>Eutardigrada</taxon>
        <taxon>Parachela</taxon>
        <taxon>Hypsibioidea</taxon>
        <taxon>Ramazzottiidae</taxon>
        <taxon>Ramazzottius</taxon>
    </lineage>
</organism>
<evidence type="ECO:0000256" key="3">
    <source>
        <dbReference type="ARBA" id="ARBA00022989"/>
    </source>
</evidence>
<name>A0A1D1US46_RAMVA</name>
<evidence type="ECO:0000256" key="2">
    <source>
        <dbReference type="ARBA" id="ARBA00022692"/>
    </source>
</evidence>
<accession>A0A1D1US46</accession>
<reference evidence="7 8" key="1">
    <citation type="journal article" date="2016" name="Nat. Commun.">
        <title>Extremotolerant tardigrade genome and improved radiotolerance of human cultured cells by tardigrade-unique protein.</title>
        <authorList>
            <person name="Hashimoto T."/>
            <person name="Horikawa D.D."/>
            <person name="Saito Y."/>
            <person name="Kuwahara H."/>
            <person name="Kozuka-Hata H."/>
            <person name="Shin-I T."/>
            <person name="Minakuchi Y."/>
            <person name="Ohishi K."/>
            <person name="Motoyama A."/>
            <person name="Aizu T."/>
            <person name="Enomoto A."/>
            <person name="Kondo K."/>
            <person name="Tanaka S."/>
            <person name="Hara Y."/>
            <person name="Koshikawa S."/>
            <person name="Sagara H."/>
            <person name="Miura T."/>
            <person name="Yokobori S."/>
            <person name="Miyagawa K."/>
            <person name="Suzuki Y."/>
            <person name="Kubo T."/>
            <person name="Oyama M."/>
            <person name="Kohara Y."/>
            <person name="Fujiyama A."/>
            <person name="Arakawa K."/>
            <person name="Katayama T."/>
            <person name="Toyoda A."/>
            <person name="Kunieda T."/>
        </authorList>
    </citation>
    <scope>NUCLEOTIDE SEQUENCE [LARGE SCALE GENOMIC DNA]</scope>
    <source>
        <strain evidence="7 8">YOKOZUNA-1</strain>
    </source>
</reference>
<feature type="transmembrane region" description="Helical" evidence="5">
    <location>
        <begin position="12"/>
        <end position="35"/>
    </location>
</feature>
<dbReference type="InterPro" id="IPR028082">
    <property type="entry name" value="Peripla_BP_I"/>
</dbReference>
<dbReference type="GO" id="GO:0016020">
    <property type="term" value="C:membrane"/>
    <property type="evidence" value="ECO:0007669"/>
    <property type="project" value="UniProtKB-SubCell"/>
</dbReference>
<protein>
    <recommendedName>
        <fullName evidence="6">Receptor ligand binding region domain-containing protein</fullName>
    </recommendedName>
</protein>
<dbReference type="STRING" id="947166.A0A1D1US46"/>
<dbReference type="Pfam" id="PF01094">
    <property type="entry name" value="ANF_receptor"/>
    <property type="match status" value="1"/>
</dbReference>
<evidence type="ECO:0000256" key="5">
    <source>
        <dbReference type="SAM" id="Phobius"/>
    </source>
</evidence>
<evidence type="ECO:0000256" key="1">
    <source>
        <dbReference type="ARBA" id="ARBA00004370"/>
    </source>
</evidence>
<keyword evidence="2 5" id="KW-0812">Transmembrane</keyword>
<evidence type="ECO:0000256" key="4">
    <source>
        <dbReference type="ARBA" id="ARBA00023136"/>
    </source>
</evidence>
<feature type="domain" description="Receptor ligand binding region" evidence="6">
    <location>
        <begin position="118"/>
        <end position="320"/>
    </location>
</feature>
<keyword evidence="3 5" id="KW-1133">Transmembrane helix</keyword>
<dbReference type="AlphaFoldDB" id="A0A1D1US46"/>
<keyword evidence="4 5" id="KW-0472">Membrane</keyword>